<reference evidence="2 3" key="1">
    <citation type="submission" date="2022-06" db="EMBL/GenBank/DDBJ databases">
        <title>Draft genome sequence of type strain Streptomyces rubrisoli DSM 42083.</title>
        <authorList>
            <person name="Duangmal K."/>
            <person name="Klaysubun C."/>
        </authorList>
    </citation>
    <scope>NUCLEOTIDE SEQUENCE [LARGE SCALE GENOMIC DNA]</scope>
    <source>
        <strain evidence="2 3">DSM 42083</strain>
    </source>
</reference>
<feature type="chain" id="PRO_5047214900" evidence="1">
    <location>
        <begin position="24"/>
        <end position="67"/>
    </location>
</feature>
<dbReference type="RefSeq" id="WP_255925258.1">
    <property type="nucleotide sequence ID" value="NZ_JANFNH010000002.1"/>
</dbReference>
<evidence type="ECO:0000313" key="2">
    <source>
        <dbReference type="EMBL" id="MCQ4041297.1"/>
    </source>
</evidence>
<protein>
    <submittedName>
        <fullName evidence="2">Uncharacterized protein</fullName>
    </submittedName>
</protein>
<sequence>MTRSKLWLTTLPLLAAVAGGLTAAGGPLASGQAVRHGSCRTLADTGWGKAVPAVASHQVAAKDTGWG</sequence>
<proteinExistence type="predicted"/>
<gene>
    <name evidence="2" type="ORF">NON19_04450</name>
</gene>
<dbReference type="EMBL" id="JANFNH010000002">
    <property type="protein sequence ID" value="MCQ4041297.1"/>
    <property type="molecule type" value="Genomic_DNA"/>
</dbReference>
<evidence type="ECO:0000256" key="1">
    <source>
        <dbReference type="SAM" id="SignalP"/>
    </source>
</evidence>
<name>A0ABT1P7G5_9ACTN</name>
<keyword evidence="3" id="KW-1185">Reference proteome</keyword>
<evidence type="ECO:0000313" key="3">
    <source>
        <dbReference type="Proteomes" id="UP001206206"/>
    </source>
</evidence>
<keyword evidence="1" id="KW-0732">Signal</keyword>
<organism evidence="2 3">
    <name type="scientific">Streptantibioticus rubrisoli</name>
    <dbReference type="NCBI Taxonomy" id="1387313"/>
    <lineage>
        <taxon>Bacteria</taxon>
        <taxon>Bacillati</taxon>
        <taxon>Actinomycetota</taxon>
        <taxon>Actinomycetes</taxon>
        <taxon>Kitasatosporales</taxon>
        <taxon>Streptomycetaceae</taxon>
        <taxon>Streptantibioticus</taxon>
    </lineage>
</organism>
<accession>A0ABT1P7G5</accession>
<comment type="caution">
    <text evidence="2">The sequence shown here is derived from an EMBL/GenBank/DDBJ whole genome shotgun (WGS) entry which is preliminary data.</text>
</comment>
<feature type="signal peptide" evidence="1">
    <location>
        <begin position="1"/>
        <end position="23"/>
    </location>
</feature>
<dbReference type="Proteomes" id="UP001206206">
    <property type="component" value="Unassembled WGS sequence"/>
</dbReference>